<dbReference type="EMBL" id="CP117812">
    <property type="protein sequence ID" value="WDE98262.1"/>
    <property type="molecule type" value="Genomic_DNA"/>
</dbReference>
<dbReference type="Gene3D" id="3.40.50.720">
    <property type="entry name" value="NAD(P)-binding Rossmann-like Domain"/>
    <property type="match status" value="1"/>
</dbReference>
<protein>
    <recommendedName>
        <fullName evidence="3">RmlD-like substrate binding domain-containing protein</fullName>
    </recommendedName>
</protein>
<evidence type="ECO:0008006" key="3">
    <source>
        <dbReference type="Google" id="ProtNLM"/>
    </source>
</evidence>
<accession>A0ABY7VZG9</accession>
<dbReference type="RefSeq" id="WP_274153137.1">
    <property type="nucleotide sequence ID" value="NZ_CP117812.1"/>
</dbReference>
<sequence>MLETLIIGSGYLGSFIKSKFKSVQSSSLENTADFYFSLELSPFDELPPAKTLIITCSTEMMGDRAKAFAQFSQENFNQIILISTASLFQVSHADEVIDENAPLISSHPRVISEGYFEKFATILHCGLLWDETLRTPRKWLNRIKNGQKYVNFCKSDLVAEVCFHITHLEGSLRGHFLCADNHAKRWNEIAKSYSIKLDNKETGTESKILNSKKLQLSLKSKIDWSSFVYCIKKEPL</sequence>
<organism evidence="1 2">
    <name type="scientific">Lentisphaera profundi</name>
    <dbReference type="NCBI Taxonomy" id="1658616"/>
    <lineage>
        <taxon>Bacteria</taxon>
        <taxon>Pseudomonadati</taxon>
        <taxon>Lentisphaerota</taxon>
        <taxon>Lentisphaeria</taxon>
        <taxon>Lentisphaerales</taxon>
        <taxon>Lentisphaeraceae</taxon>
        <taxon>Lentisphaera</taxon>
    </lineage>
</organism>
<evidence type="ECO:0000313" key="1">
    <source>
        <dbReference type="EMBL" id="WDE98262.1"/>
    </source>
</evidence>
<proteinExistence type="predicted"/>
<keyword evidence="2" id="KW-1185">Reference proteome</keyword>
<reference evidence="1 2" key="1">
    <citation type="submission" date="2023-02" db="EMBL/GenBank/DDBJ databases">
        <title>Genome sequence of Lentisphaera profundi SAORIC-696.</title>
        <authorList>
            <person name="Kim e."/>
            <person name="Cho J.-C."/>
            <person name="Choi A."/>
            <person name="Kang I."/>
        </authorList>
    </citation>
    <scope>NUCLEOTIDE SEQUENCE [LARGE SCALE GENOMIC DNA]</scope>
    <source>
        <strain evidence="1 2">SAORIC-696</strain>
    </source>
</reference>
<name>A0ABY7VZG9_9BACT</name>
<evidence type="ECO:0000313" key="2">
    <source>
        <dbReference type="Proteomes" id="UP001214250"/>
    </source>
</evidence>
<gene>
    <name evidence="1" type="ORF">PQO03_20815</name>
</gene>
<dbReference type="PANTHER" id="PTHR40129">
    <property type="entry name" value="KETOPANTOATE REDUCTASE N-TERMINAL DOMAIN-CONTAINING PROTEIN"/>
    <property type="match status" value="1"/>
</dbReference>
<dbReference type="PANTHER" id="PTHR40129:SF2">
    <property type="entry name" value="KETOPANTOATE REDUCTASE N-TERMINAL DOMAIN-CONTAINING PROTEIN"/>
    <property type="match status" value="1"/>
</dbReference>
<dbReference type="Proteomes" id="UP001214250">
    <property type="component" value="Chromosome 2"/>
</dbReference>